<comment type="similarity">
    <text evidence="2 14">Belongs to the potassium channel family. Plant (TC 1.A.1.4) subfamily.</text>
</comment>
<accession>A0A8J4VBX3</accession>
<dbReference type="GO" id="GO:0005249">
    <property type="term" value="F:voltage-gated potassium channel activity"/>
    <property type="evidence" value="ECO:0007669"/>
    <property type="project" value="UniProtKB-UniRule"/>
</dbReference>
<keyword evidence="6 14" id="KW-0631">Potassium channel</keyword>
<keyword evidence="9" id="KW-1133">Transmembrane helix</keyword>
<feature type="repeat" description="ANK" evidence="13">
    <location>
        <begin position="230"/>
        <end position="262"/>
    </location>
</feature>
<dbReference type="Gene3D" id="1.25.40.20">
    <property type="entry name" value="Ankyrin repeat-containing domain"/>
    <property type="match status" value="1"/>
</dbReference>
<keyword evidence="3 14" id="KW-0813">Transport</keyword>
<dbReference type="GO" id="GO:0034702">
    <property type="term" value="C:monoatomic ion channel complex"/>
    <property type="evidence" value="ECO:0007669"/>
    <property type="project" value="UniProtKB-KW"/>
</dbReference>
<feature type="domain" description="KHA" evidence="17">
    <location>
        <begin position="476"/>
        <end position="551"/>
    </location>
</feature>
<evidence type="ECO:0000256" key="10">
    <source>
        <dbReference type="ARBA" id="ARBA00023065"/>
    </source>
</evidence>
<dbReference type="FunFam" id="2.60.120.10:FF:000074">
    <property type="entry name" value="Potassium channel KAT2"/>
    <property type="match status" value="1"/>
</dbReference>
<dbReference type="PANTHER" id="PTHR45743">
    <property type="entry name" value="POTASSIUM CHANNEL AKT1"/>
    <property type="match status" value="1"/>
</dbReference>
<dbReference type="Proteomes" id="UP000737018">
    <property type="component" value="Unassembled WGS sequence"/>
</dbReference>
<organism evidence="18 19">
    <name type="scientific">Castanea mollissima</name>
    <name type="common">Chinese chestnut</name>
    <dbReference type="NCBI Taxonomy" id="60419"/>
    <lineage>
        <taxon>Eukaryota</taxon>
        <taxon>Viridiplantae</taxon>
        <taxon>Streptophyta</taxon>
        <taxon>Embryophyta</taxon>
        <taxon>Tracheophyta</taxon>
        <taxon>Spermatophyta</taxon>
        <taxon>Magnoliopsida</taxon>
        <taxon>eudicotyledons</taxon>
        <taxon>Gunneridae</taxon>
        <taxon>Pentapetalae</taxon>
        <taxon>rosids</taxon>
        <taxon>fabids</taxon>
        <taxon>Fagales</taxon>
        <taxon>Fagaceae</taxon>
        <taxon>Castanea</taxon>
    </lineage>
</organism>
<feature type="domain" description="Cyclic nucleotide-binding" evidence="16">
    <location>
        <begin position="51"/>
        <end position="153"/>
    </location>
</feature>
<dbReference type="InterPro" id="IPR014710">
    <property type="entry name" value="RmlC-like_jellyroll"/>
</dbReference>
<keyword evidence="5" id="KW-0812">Transmembrane</keyword>
<dbReference type="EMBL" id="JRKL02003288">
    <property type="protein sequence ID" value="KAF3955738.1"/>
    <property type="molecule type" value="Genomic_DNA"/>
</dbReference>
<dbReference type="PRINTS" id="PR01415">
    <property type="entry name" value="ANKYRIN"/>
</dbReference>
<comment type="function">
    <text evidence="14">Potassium channel.</text>
</comment>
<evidence type="ECO:0000259" key="17">
    <source>
        <dbReference type="PROSITE" id="PS51490"/>
    </source>
</evidence>
<keyword evidence="7 14" id="KW-0851">Voltage-gated channel</keyword>
<dbReference type="PROSITE" id="PS50088">
    <property type="entry name" value="ANK_REPEAT"/>
    <property type="match status" value="3"/>
</dbReference>
<dbReference type="InterPro" id="IPR021789">
    <property type="entry name" value="KHA_dom"/>
</dbReference>
<evidence type="ECO:0000256" key="5">
    <source>
        <dbReference type="ARBA" id="ARBA00022692"/>
    </source>
</evidence>
<feature type="repeat" description="ANK" evidence="13">
    <location>
        <begin position="261"/>
        <end position="293"/>
    </location>
</feature>
<evidence type="ECO:0000256" key="11">
    <source>
        <dbReference type="ARBA" id="ARBA00023136"/>
    </source>
</evidence>
<dbReference type="Pfam" id="PF00027">
    <property type="entry name" value="cNMP_binding"/>
    <property type="match status" value="1"/>
</dbReference>
<evidence type="ECO:0000313" key="19">
    <source>
        <dbReference type="Proteomes" id="UP000737018"/>
    </source>
</evidence>
<dbReference type="PANTHER" id="PTHR45743:SF2">
    <property type="entry name" value="POTASSIUM CHANNEL AKT1"/>
    <property type="match status" value="1"/>
</dbReference>
<comment type="domain">
    <text evidence="14">The segment S4 is probably the voltage-sensor and is characterized by a series of positively charged amino acids. The pore-forming region H5 is enclosed by the transmembrane segments S5 and S6 in the Shaker-type (1P/6TM) and contains the GYGD signature motif which seems to be involved in potassium selectivity.</text>
</comment>
<dbReference type="SMART" id="SM00100">
    <property type="entry name" value="cNMP"/>
    <property type="match status" value="1"/>
</dbReference>
<evidence type="ECO:0000256" key="3">
    <source>
        <dbReference type="ARBA" id="ARBA00022448"/>
    </source>
</evidence>
<dbReference type="PROSITE" id="PS51490">
    <property type="entry name" value="KHA"/>
    <property type="match status" value="1"/>
</dbReference>
<dbReference type="InterPro" id="IPR002110">
    <property type="entry name" value="Ankyrin_rpt"/>
</dbReference>
<evidence type="ECO:0000313" key="18">
    <source>
        <dbReference type="EMBL" id="KAF3955738.1"/>
    </source>
</evidence>
<feature type="compositionally biased region" description="Basic and acidic residues" evidence="15">
    <location>
        <begin position="370"/>
        <end position="386"/>
    </location>
</feature>
<dbReference type="Pfam" id="PF12796">
    <property type="entry name" value="Ank_2"/>
    <property type="match status" value="2"/>
</dbReference>
<name>A0A8J4VBX3_9ROSI</name>
<evidence type="ECO:0000256" key="1">
    <source>
        <dbReference type="ARBA" id="ARBA00004141"/>
    </source>
</evidence>
<keyword evidence="4 14" id="KW-0633">Potassium transport</keyword>
<reference evidence="18" key="1">
    <citation type="submission" date="2020-03" db="EMBL/GenBank/DDBJ databases">
        <title>Castanea mollissima Vanexum genome sequencing.</title>
        <authorList>
            <person name="Staton M."/>
        </authorList>
    </citation>
    <scope>NUCLEOTIDE SEQUENCE</scope>
    <source>
        <tissue evidence="18">Leaf</tissue>
    </source>
</reference>
<evidence type="ECO:0000256" key="9">
    <source>
        <dbReference type="ARBA" id="ARBA00022989"/>
    </source>
</evidence>
<feature type="region of interest" description="Disordered" evidence="15">
    <location>
        <begin position="356"/>
        <end position="388"/>
    </location>
</feature>
<keyword evidence="8 14" id="KW-0630">Potassium</keyword>
<dbReference type="OrthoDB" id="426293at2759"/>
<evidence type="ECO:0000256" key="4">
    <source>
        <dbReference type="ARBA" id="ARBA00022538"/>
    </source>
</evidence>
<keyword evidence="13" id="KW-0040">ANK repeat</keyword>
<dbReference type="InterPro" id="IPR018490">
    <property type="entry name" value="cNMP-bd_dom_sf"/>
</dbReference>
<comment type="caution">
    <text evidence="18">The sequence shown here is derived from an EMBL/GenBank/DDBJ whole genome shotgun (WGS) entry which is preliminary data.</text>
</comment>
<sequence length="551" mass="60958">MGPVEQENLGIPFKLPQEGLQQQETLDSLPKAIWSSISHYLFYSLVDKVYLFKGVSNDLLLQLVSEMKAEYFPPMEDVILQNEAPTHFYILVTGAVDLLTLKNGAEQVVGEAKTGELCGDIGVLCYRPQLFAVRTKRLSQLLRLNRTTFLNIVQSNVGDGTIIMNNLLQHLKDLDDDPIMSEVLVETENMLTRGRMDLPLSLCFVALRGDNLLLYQLLRRGRDPNESDNNGRTALHIAASKGSEDCVLLLLDYRANPNNSEGNVPLWEAMLGGHETVIKLLLDSGANLHFGDIGQFACTAAEQNNLNLLKEISRYGGDVTRSKMDGTSTALHVAVCEGNIEIVKFLLDQGADIDKPDSDDWTPRTLADQQGHEDIKTTFESSREPKSQSIIPIPERRIGTHFLGRFTSEPSMCPLSQEGSFPGATDGSWTQSRPRHRSNNFHNSLFGIMSAAHTEERDILFPVTRSPRNLGGNSARVTISCPEKEQAGELVLLLGTFQELLEIGAKKFGIVPTEILSKSGAKIADIEVIRDGDHLIFVSCVETQEPNSKDT</sequence>
<evidence type="ECO:0000256" key="7">
    <source>
        <dbReference type="ARBA" id="ARBA00022882"/>
    </source>
</evidence>
<evidence type="ECO:0000256" key="8">
    <source>
        <dbReference type="ARBA" id="ARBA00022958"/>
    </source>
</evidence>
<keyword evidence="11" id="KW-0472">Membrane</keyword>
<evidence type="ECO:0000256" key="12">
    <source>
        <dbReference type="ARBA" id="ARBA00023303"/>
    </source>
</evidence>
<dbReference type="PROSITE" id="PS50297">
    <property type="entry name" value="ANK_REP_REGION"/>
    <property type="match status" value="3"/>
</dbReference>
<dbReference type="Pfam" id="PF11834">
    <property type="entry name" value="KHA"/>
    <property type="match status" value="1"/>
</dbReference>
<evidence type="ECO:0000256" key="2">
    <source>
        <dbReference type="ARBA" id="ARBA00007929"/>
    </source>
</evidence>
<keyword evidence="19" id="KW-1185">Reference proteome</keyword>
<dbReference type="SUPFAM" id="SSF48403">
    <property type="entry name" value="Ankyrin repeat"/>
    <property type="match status" value="1"/>
</dbReference>
<dbReference type="InterPro" id="IPR000595">
    <property type="entry name" value="cNMP-bd_dom"/>
</dbReference>
<dbReference type="InterPro" id="IPR045319">
    <property type="entry name" value="KAT/AKT"/>
</dbReference>
<gene>
    <name evidence="18" type="ORF">CMV_019076</name>
</gene>
<comment type="domain">
    <text evidence="14">The KHA domain (rich in hydrophobic and acidic residues) present in the C-terminal part is likely to be important for tetramerization.</text>
</comment>
<evidence type="ECO:0000259" key="16">
    <source>
        <dbReference type="PROSITE" id="PS50042"/>
    </source>
</evidence>
<evidence type="ECO:0000256" key="6">
    <source>
        <dbReference type="ARBA" id="ARBA00022826"/>
    </source>
</evidence>
<dbReference type="AlphaFoldDB" id="A0A8J4VBX3"/>
<dbReference type="SUPFAM" id="SSF51206">
    <property type="entry name" value="cAMP-binding domain-like"/>
    <property type="match status" value="1"/>
</dbReference>
<comment type="subunit">
    <text evidence="14">The potassium channel is composed of a homo- or heterotetrameric complex of pore-forming subunits.</text>
</comment>
<dbReference type="CDD" id="cd00038">
    <property type="entry name" value="CAP_ED"/>
    <property type="match status" value="1"/>
</dbReference>
<dbReference type="InterPro" id="IPR036770">
    <property type="entry name" value="Ankyrin_rpt-contain_sf"/>
</dbReference>
<evidence type="ECO:0000256" key="14">
    <source>
        <dbReference type="RuleBase" id="RU369015"/>
    </source>
</evidence>
<feature type="repeat" description="ANK" evidence="13">
    <location>
        <begin position="326"/>
        <end position="358"/>
    </location>
</feature>
<dbReference type="PROSITE" id="PS50042">
    <property type="entry name" value="CNMP_BINDING_3"/>
    <property type="match status" value="1"/>
</dbReference>
<proteinExistence type="inferred from homology"/>
<evidence type="ECO:0000256" key="13">
    <source>
        <dbReference type="PROSITE-ProRule" id="PRU00023"/>
    </source>
</evidence>
<keyword evidence="12 14" id="KW-0407">Ion channel</keyword>
<evidence type="ECO:0000256" key="15">
    <source>
        <dbReference type="SAM" id="MobiDB-lite"/>
    </source>
</evidence>
<keyword evidence="10 14" id="KW-0406">Ion transport</keyword>
<dbReference type="SMART" id="SM00248">
    <property type="entry name" value="ANK"/>
    <property type="match status" value="4"/>
</dbReference>
<dbReference type="Gene3D" id="2.60.120.10">
    <property type="entry name" value="Jelly Rolls"/>
    <property type="match status" value="1"/>
</dbReference>
<comment type="subcellular location">
    <subcellularLocation>
        <location evidence="1 14">Membrane</location>
        <topology evidence="1 14">Multi-pass membrane protein</topology>
    </subcellularLocation>
</comment>
<protein>
    <recommendedName>
        <fullName evidence="14">Potassium channel</fullName>
    </recommendedName>
</protein>